<dbReference type="STRING" id="1009370.ALO_17296"/>
<evidence type="ECO:0000313" key="3">
    <source>
        <dbReference type="EMBL" id="EGO62620.1"/>
    </source>
</evidence>
<name>F7NMX6_9FIRM</name>
<evidence type="ECO:0000256" key="2">
    <source>
        <dbReference type="ARBA" id="ARBA00023002"/>
    </source>
</evidence>
<dbReference type="GO" id="GO:0050002">
    <property type="term" value="F:D-proline reductase activity"/>
    <property type="evidence" value="ECO:0007669"/>
    <property type="project" value="InterPro"/>
</dbReference>
<comment type="caution">
    <text evidence="3">The sequence shown here is derived from an EMBL/GenBank/DDBJ whole genome shotgun (WGS) entry which is preliminary data.</text>
</comment>
<reference evidence="3 4" key="1">
    <citation type="journal article" date="2011" name="EMBO J.">
        <title>Structural diversity of bacterial flagellar motors.</title>
        <authorList>
            <person name="Chen S."/>
            <person name="Beeby M."/>
            <person name="Murphy G.E."/>
            <person name="Leadbetter J.R."/>
            <person name="Hendrixson D.R."/>
            <person name="Briegel A."/>
            <person name="Li Z."/>
            <person name="Shi J."/>
            <person name="Tocheva E.I."/>
            <person name="Muller A."/>
            <person name="Dobro M.J."/>
            <person name="Jensen G.J."/>
        </authorList>
    </citation>
    <scope>NUCLEOTIDE SEQUENCE [LARGE SCALE GENOMIC DNA]</scope>
    <source>
        <strain evidence="3 4">DSM 6540</strain>
    </source>
</reference>
<evidence type="ECO:0000313" key="4">
    <source>
        <dbReference type="Proteomes" id="UP000003240"/>
    </source>
</evidence>
<protein>
    <submittedName>
        <fullName evidence="3">D-proline reductase, PrdB subunit</fullName>
    </submittedName>
</protein>
<keyword evidence="1" id="KW-0712">Selenocysteine</keyword>
<dbReference type="InterPro" id="IPR010187">
    <property type="entry name" value="Various_sel_PB"/>
</dbReference>
<dbReference type="NCBIfam" id="TIGR01918">
    <property type="entry name" value="various_sel_PB"/>
    <property type="match status" value="1"/>
</dbReference>
<sequence length="241" mass="25766">MRLTVATGLKSEVHVPVTPPAVWTPLPKPLRQCKVGFFSGCGVHLKSQEPYNTAGDISYRLLPTNVSVKDMMITHGGFDNSDANKDVNAVMPLDRMHELAAEGFIGSVADHFIGYMGGGGNVQKFRDEIGPAIAKLLKEEGVDIAVATGGCGSCHRSTVMVQRAVEAAGISTILIAALPPIAKQQGAPRISAPHVPMGANAGEPNNKEMQMGILRDTLKAMETMTSFGQMVVLPYEYRHNV</sequence>
<dbReference type="NCBIfam" id="TIGR04483">
    <property type="entry name" value="D_pro_red_PrdB"/>
    <property type="match status" value="1"/>
</dbReference>
<dbReference type="EMBL" id="AFGF01000193">
    <property type="protein sequence ID" value="EGO62620.1"/>
    <property type="molecule type" value="Genomic_DNA"/>
</dbReference>
<dbReference type="InterPro" id="IPR022787">
    <property type="entry name" value="D_pro_red_PrdB"/>
</dbReference>
<organism evidence="3 4">
    <name type="scientific">Acetonema longum DSM 6540</name>
    <dbReference type="NCBI Taxonomy" id="1009370"/>
    <lineage>
        <taxon>Bacteria</taxon>
        <taxon>Bacillati</taxon>
        <taxon>Bacillota</taxon>
        <taxon>Negativicutes</taxon>
        <taxon>Acetonemataceae</taxon>
        <taxon>Acetonema</taxon>
    </lineage>
</organism>
<keyword evidence="2" id="KW-0560">Oxidoreductase</keyword>
<proteinExistence type="predicted"/>
<accession>F7NMX6</accession>
<keyword evidence="4" id="KW-1185">Reference proteome</keyword>
<dbReference type="AlphaFoldDB" id="F7NMX6"/>
<dbReference type="eggNOG" id="ENOG50335T7">
    <property type="taxonomic scope" value="Bacteria"/>
</dbReference>
<evidence type="ECO:0000256" key="1">
    <source>
        <dbReference type="ARBA" id="ARBA00022933"/>
    </source>
</evidence>
<gene>
    <name evidence="3" type="ORF">ALO_17296</name>
</gene>
<dbReference type="Pfam" id="PF07355">
    <property type="entry name" value="GRDB"/>
    <property type="match status" value="1"/>
</dbReference>
<dbReference type="RefSeq" id="WP_004098113.1">
    <property type="nucleotide sequence ID" value="NZ_AFGF01000193.1"/>
</dbReference>
<dbReference type="OrthoDB" id="1550957at2"/>
<dbReference type="Proteomes" id="UP000003240">
    <property type="component" value="Unassembled WGS sequence"/>
</dbReference>